<keyword evidence="4" id="KW-1185">Reference proteome</keyword>
<dbReference type="AlphaFoldDB" id="A0A7X0JPP9"/>
<keyword evidence="1" id="KW-0597">Phosphoprotein</keyword>
<evidence type="ECO:0000313" key="4">
    <source>
        <dbReference type="Proteomes" id="UP000585437"/>
    </source>
</evidence>
<evidence type="ECO:0000256" key="1">
    <source>
        <dbReference type="PROSITE-ProRule" id="PRU00169"/>
    </source>
</evidence>
<dbReference type="PROSITE" id="PS50110">
    <property type="entry name" value="RESPONSE_REGULATORY"/>
    <property type="match status" value="1"/>
</dbReference>
<evidence type="ECO:0000259" key="2">
    <source>
        <dbReference type="PROSITE" id="PS50110"/>
    </source>
</evidence>
<dbReference type="Proteomes" id="UP000585437">
    <property type="component" value="Unassembled WGS sequence"/>
</dbReference>
<evidence type="ECO:0000313" key="3">
    <source>
        <dbReference type="EMBL" id="MBB6510562.1"/>
    </source>
</evidence>
<sequence>MCNILLLEDEALIAVEVQRTLADAQLGLATCLASCAEALTWLETNTPDVAVVDIFLRDGECDAVAEVLVARGVPLVIHTARRSATTDNHRIFLNGVWICKPSDPDELISAVQSCLMGHRFAAAQLPGQDIYVPTLRL</sequence>
<gene>
    <name evidence="3" type="ORF">F4695_003953</name>
</gene>
<feature type="modified residue" description="4-aspartylphosphate" evidence="1">
    <location>
        <position position="53"/>
    </location>
</feature>
<dbReference type="SUPFAM" id="SSF52172">
    <property type="entry name" value="CheY-like"/>
    <property type="match status" value="1"/>
</dbReference>
<organism evidence="3 4">
    <name type="scientific">Rhizobium soli</name>
    <dbReference type="NCBI Taxonomy" id="424798"/>
    <lineage>
        <taxon>Bacteria</taxon>
        <taxon>Pseudomonadati</taxon>
        <taxon>Pseudomonadota</taxon>
        <taxon>Alphaproteobacteria</taxon>
        <taxon>Hyphomicrobiales</taxon>
        <taxon>Rhizobiaceae</taxon>
        <taxon>Rhizobium/Agrobacterium group</taxon>
        <taxon>Rhizobium</taxon>
    </lineage>
</organism>
<dbReference type="InterPro" id="IPR001789">
    <property type="entry name" value="Sig_transdc_resp-reg_receiver"/>
</dbReference>
<keyword evidence="3" id="KW-0238">DNA-binding</keyword>
<reference evidence="3 4" key="1">
    <citation type="submission" date="2020-08" db="EMBL/GenBank/DDBJ databases">
        <title>The Agave Microbiome: Exploring the role of microbial communities in plant adaptations to desert environments.</title>
        <authorList>
            <person name="Partida-Martinez L.P."/>
        </authorList>
    </citation>
    <scope>NUCLEOTIDE SEQUENCE [LARGE SCALE GENOMIC DNA]</scope>
    <source>
        <strain evidence="3 4">AS3.12</strain>
    </source>
</reference>
<dbReference type="EMBL" id="JACHBU010000009">
    <property type="protein sequence ID" value="MBB6510562.1"/>
    <property type="molecule type" value="Genomic_DNA"/>
</dbReference>
<dbReference type="GO" id="GO:0003677">
    <property type="term" value="F:DNA binding"/>
    <property type="evidence" value="ECO:0007669"/>
    <property type="project" value="UniProtKB-KW"/>
</dbReference>
<comment type="caution">
    <text evidence="3">The sequence shown here is derived from an EMBL/GenBank/DDBJ whole genome shotgun (WGS) entry which is preliminary data.</text>
</comment>
<dbReference type="SMART" id="SM00448">
    <property type="entry name" value="REC"/>
    <property type="match status" value="1"/>
</dbReference>
<dbReference type="InterPro" id="IPR011006">
    <property type="entry name" value="CheY-like_superfamily"/>
</dbReference>
<dbReference type="GO" id="GO:0000160">
    <property type="term" value="P:phosphorelay signal transduction system"/>
    <property type="evidence" value="ECO:0007669"/>
    <property type="project" value="InterPro"/>
</dbReference>
<name>A0A7X0JPP9_9HYPH</name>
<feature type="domain" description="Response regulatory" evidence="2">
    <location>
        <begin position="3"/>
        <end position="115"/>
    </location>
</feature>
<dbReference type="Gene3D" id="3.40.50.2300">
    <property type="match status" value="1"/>
</dbReference>
<accession>A0A7X0JPP9</accession>
<proteinExistence type="predicted"/>
<protein>
    <submittedName>
        <fullName evidence="3">DNA-binding response OmpR family regulator</fullName>
    </submittedName>
</protein>